<feature type="compositionally biased region" description="Basic and acidic residues" evidence="1">
    <location>
        <begin position="48"/>
        <end position="73"/>
    </location>
</feature>
<evidence type="ECO:0000313" key="3">
    <source>
        <dbReference type="Proteomes" id="UP001152320"/>
    </source>
</evidence>
<organism evidence="2 3">
    <name type="scientific">Holothuria leucospilota</name>
    <name type="common">Black long sea cucumber</name>
    <name type="synonym">Mertensiothuria leucospilota</name>
    <dbReference type="NCBI Taxonomy" id="206669"/>
    <lineage>
        <taxon>Eukaryota</taxon>
        <taxon>Metazoa</taxon>
        <taxon>Echinodermata</taxon>
        <taxon>Eleutherozoa</taxon>
        <taxon>Echinozoa</taxon>
        <taxon>Holothuroidea</taxon>
        <taxon>Aspidochirotacea</taxon>
        <taxon>Aspidochirotida</taxon>
        <taxon>Holothuriidae</taxon>
        <taxon>Holothuria</taxon>
    </lineage>
</organism>
<feature type="compositionally biased region" description="Basic residues" evidence="1">
    <location>
        <begin position="22"/>
        <end position="34"/>
    </location>
</feature>
<evidence type="ECO:0000313" key="2">
    <source>
        <dbReference type="EMBL" id="KAJ8026536.1"/>
    </source>
</evidence>
<dbReference type="PANTHER" id="PTHR37948">
    <property type="entry name" value="ZGC:113208"/>
    <property type="match status" value="1"/>
</dbReference>
<feature type="region of interest" description="Disordered" evidence="1">
    <location>
        <begin position="1"/>
        <end position="94"/>
    </location>
</feature>
<feature type="compositionally biased region" description="Basic and acidic residues" evidence="1">
    <location>
        <begin position="1"/>
        <end position="21"/>
    </location>
</feature>
<evidence type="ECO:0000256" key="1">
    <source>
        <dbReference type="SAM" id="MobiDB-lite"/>
    </source>
</evidence>
<sequence>MAKTATKDVKKSKTADTEKTNVHKVIKKTLKSKSKQGSSPLSSSKQIPQKEKKVTEEGTLKTSKWEEEYRKSIDSPAPLPKRNNKGELIFDDCPDMRPNMTPKEVLQAGSFGGTYFRPIKSGVTGEKYSGVWKELPKDWLEGLSISKQVASSAYHTDVNTYKVKCGGSLEMWESSGWINKQDPYGWFQWYCRFYLGRRTSDDERQISRWKKCAGIKGRWRNNLIGKCVRSGCAFDNSAISPVVRQTLQHWGYRLSKSDFEKGAKRVK</sequence>
<protein>
    <submittedName>
        <fullName evidence="2">Uncharacterized protein</fullName>
    </submittedName>
</protein>
<dbReference type="Proteomes" id="UP001152320">
    <property type="component" value="Chromosome 16"/>
</dbReference>
<name>A0A9Q0YU72_HOLLE</name>
<gene>
    <name evidence="2" type="ORF">HOLleu_31391</name>
</gene>
<feature type="compositionally biased region" description="Low complexity" evidence="1">
    <location>
        <begin position="35"/>
        <end position="47"/>
    </location>
</feature>
<dbReference type="OrthoDB" id="4850at2759"/>
<comment type="caution">
    <text evidence="2">The sequence shown here is derived from an EMBL/GenBank/DDBJ whole genome shotgun (WGS) entry which is preliminary data.</text>
</comment>
<accession>A0A9Q0YU72</accession>
<dbReference type="EMBL" id="JAIZAY010000016">
    <property type="protein sequence ID" value="KAJ8026536.1"/>
    <property type="molecule type" value="Genomic_DNA"/>
</dbReference>
<dbReference type="AlphaFoldDB" id="A0A9Q0YU72"/>
<dbReference type="PANTHER" id="PTHR37948:SF1">
    <property type="entry name" value="BLL5189 PROTEIN"/>
    <property type="match status" value="1"/>
</dbReference>
<keyword evidence="3" id="KW-1185">Reference proteome</keyword>
<proteinExistence type="predicted"/>
<reference evidence="2" key="1">
    <citation type="submission" date="2021-10" db="EMBL/GenBank/DDBJ databases">
        <title>Tropical sea cucumber genome reveals ecological adaptation and Cuvierian tubules defense mechanism.</title>
        <authorList>
            <person name="Chen T."/>
        </authorList>
    </citation>
    <scope>NUCLEOTIDE SEQUENCE</scope>
    <source>
        <strain evidence="2">Nanhai2018</strain>
        <tissue evidence="2">Muscle</tissue>
    </source>
</reference>